<evidence type="ECO:0000256" key="4">
    <source>
        <dbReference type="ARBA" id="ARBA00022692"/>
    </source>
</evidence>
<keyword evidence="6 9" id="KW-0472">Membrane</keyword>
<comment type="subcellular location">
    <subcellularLocation>
        <location evidence="1">Membrane</location>
        <topology evidence="1">Multi-pass membrane protein</topology>
    </subcellularLocation>
</comment>
<dbReference type="InterPro" id="IPR001750">
    <property type="entry name" value="ND/Mrp_TM"/>
</dbReference>
<evidence type="ECO:0000256" key="6">
    <source>
        <dbReference type="ARBA" id="ARBA00023136"/>
    </source>
</evidence>
<organism evidence="12">
    <name type="scientific">Trametes hirsuta</name>
    <name type="common">White-rot fungus</name>
    <name type="synonym">Coriolus hirsutus</name>
    <dbReference type="NCBI Taxonomy" id="5327"/>
    <lineage>
        <taxon>Eukaryota</taxon>
        <taxon>Fungi</taxon>
        <taxon>Dikarya</taxon>
        <taxon>Basidiomycota</taxon>
        <taxon>Agaricomycotina</taxon>
        <taxon>Agaricomycetes</taxon>
        <taxon>Polyporales</taxon>
        <taxon>Polyporaceae</taxon>
        <taxon>Trametes</taxon>
    </lineage>
</organism>
<feature type="transmembrane region" description="Helical" evidence="9">
    <location>
        <begin position="465"/>
        <end position="482"/>
    </location>
</feature>
<feature type="transmembrane region" description="Helical" evidence="9">
    <location>
        <begin position="330"/>
        <end position="355"/>
    </location>
</feature>
<evidence type="ECO:0000256" key="10">
    <source>
        <dbReference type="SAM" id="SignalP"/>
    </source>
</evidence>
<feature type="domain" description="NADH:quinone oxidoreductase/Mrp antiporter transmembrane" evidence="11">
    <location>
        <begin position="122"/>
        <end position="434"/>
    </location>
</feature>
<feature type="transmembrane region" description="Helical" evidence="9">
    <location>
        <begin position="418"/>
        <end position="439"/>
    </location>
</feature>
<dbReference type="GeneID" id="36279639"/>
<reference evidence="12" key="1">
    <citation type="submission" date="2018-01" db="EMBL/GenBank/DDBJ databases">
        <authorList>
            <person name="Gaut B.S."/>
            <person name="Morton B.R."/>
            <person name="Clegg M.T."/>
            <person name="Duvall M.R."/>
        </authorList>
    </citation>
    <scope>NUCLEOTIDE SEQUENCE</scope>
    <source>
        <strain evidence="12">072</strain>
    </source>
</reference>
<dbReference type="AlphaFoldDB" id="A0A2L2FQL5"/>
<feature type="signal peptide" evidence="10">
    <location>
        <begin position="1"/>
        <end position="16"/>
    </location>
</feature>
<keyword evidence="4 9" id="KW-0812">Transmembrane</keyword>
<dbReference type="GO" id="GO:0042773">
    <property type="term" value="P:ATP synthesis coupled electron transport"/>
    <property type="evidence" value="ECO:0007669"/>
    <property type="project" value="InterPro"/>
</dbReference>
<feature type="transmembrane region" description="Helical" evidence="9">
    <location>
        <begin position="278"/>
        <end position="297"/>
    </location>
</feature>
<feature type="transmembrane region" description="Helical" evidence="9">
    <location>
        <begin position="159"/>
        <end position="180"/>
    </location>
</feature>
<feature type="transmembrane region" description="Helical" evidence="9">
    <location>
        <begin position="105"/>
        <end position="121"/>
    </location>
</feature>
<dbReference type="GO" id="GO:0016020">
    <property type="term" value="C:membrane"/>
    <property type="evidence" value="ECO:0007669"/>
    <property type="project" value="UniProtKB-SubCell"/>
</dbReference>
<feature type="transmembrane region" description="Helical" evidence="9">
    <location>
        <begin position="238"/>
        <end position="257"/>
    </location>
</feature>
<feature type="transmembrane region" description="Helical" evidence="9">
    <location>
        <begin position="26"/>
        <end position="48"/>
    </location>
</feature>
<dbReference type="HAMAP" id="MF_00445">
    <property type="entry name" value="NDH1_NuoN_1"/>
    <property type="match status" value="1"/>
</dbReference>
<dbReference type="GO" id="GO:0008137">
    <property type="term" value="F:NADH dehydrogenase (ubiquinone) activity"/>
    <property type="evidence" value="ECO:0007669"/>
    <property type="project" value="UniProtKB-EC"/>
</dbReference>
<comment type="catalytic activity">
    <reaction evidence="8">
        <text>a ubiquinone + NADH + 5 H(+)(in) = a ubiquinol + NAD(+) + 4 H(+)(out)</text>
        <dbReference type="Rhea" id="RHEA:29091"/>
        <dbReference type="Rhea" id="RHEA-COMP:9565"/>
        <dbReference type="Rhea" id="RHEA-COMP:9566"/>
        <dbReference type="ChEBI" id="CHEBI:15378"/>
        <dbReference type="ChEBI" id="CHEBI:16389"/>
        <dbReference type="ChEBI" id="CHEBI:17976"/>
        <dbReference type="ChEBI" id="CHEBI:57540"/>
        <dbReference type="ChEBI" id="CHEBI:57945"/>
        <dbReference type="EC" id="7.1.1.2"/>
    </reaction>
</comment>
<geneLocation type="mitochondrion" evidence="12"/>
<feature type="transmembrane region" description="Helical" evidence="9">
    <location>
        <begin position="303"/>
        <end position="323"/>
    </location>
</feature>
<evidence type="ECO:0000256" key="2">
    <source>
        <dbReference type="ARBA" id="ARBA00007012"/>
    </source>
</evidence>
<evidence type="ECO:0000256" key="8">
    <source>
        <dbReference type="ARBA" id="ARBA00049551"/>
    </source>
</evidence>
<evidence type="ECO:0000259" key="11">
    <source>
        <dbReference type="Pfam" id="PF00361"/>
    </source>
</evidence>
<keyword evidence="10" id="KW-0732">Signal</keyword>
<accession>A0A2L2FQL5</accession>
<keyword evidence="5 9" id="KW-1133">Transmembrane helix</keyword>
<feature type="transmembrane region" description="Helical" evidence="9">
    <location>
        <begin position="384"/>
        <end position="406"/>
    </location>
</feature>
<sequence>MIFLSILILIVAIALPSINQNIKSILYVRISSIIFIYAGALAFNAFYIQSIGSGIGIYSGLFQVTTISQLLDFFILIIGSLILISWPSYSSKINVLDRIPYAREYSLIVLFSTLGASLLVSSADLISMYLSIELQSFGVYILSTLYRNSESATSAGLKYFLLGSLSSCLILLGSGLVYTYSGLTHLESIYNLISVSENTQILQGISLGIVLIIVGYLFKVSAAPLHNWAPDVYDDSPTIVTIWLTIMPKISILIFLLEIQSQIGNSLITIFSLSLKNVLLISSLLSLLIGTVVGLAQSRIKRLFAYSTISHIGFILLALAINTEQSIDSFLFYIIQYSLTNLNTFLILIGLGYILKNNSQSILESFQDIKYITELKGLFFNNPILSLSLTICLFSMAGVPPLLGFFSKQFVLYSAMQSEYYFIAIVAILVSVISASYYLKIIKVLHTENKEIVEDSNSQSPISSLHSFMISTLTLFILLFILKPSILLNSTQLLALSLFYY</sequence>
<gene>
    <name evidence="12" type="primary">nad2</name>
    <name evidence="12" type="ORF">THMit_0024</name>
</gene>
<dbReference type="NCBIfam" id="TIGR01770">
    <property type="entry name" value="NDH_I_N"/>
    <property type="match status" value="1"/>
</dbReference>
<feature type="transmembrane region" description="Helical" evidence="9">
    <location>
        <begin position="201"/>
        <end position="218"/>
    </location>
</feature>
<dbReference type="Pfam" id="PF00361">
    <property type="entry name" value="Proton_antipo_M"/>
    <property type="match status" value="1"/>
</dbReference>
<dbReference type="InterPro" id="IPR010096">
    <property type="entry name" value="NADH-Q_OxRdtase_suN/2"/>
</dbReference>
<dbReference type="RefSeq" id="YP_009471421.1">
    <property type="nucleotide sequence ID" value="NC_037239.1"/>
</dbReference>
<dbReference type="EMBL" id="MG775432">
    <property type="protein sequence ID" value="AVG72812.1"/>
    <property type="molecule type" value="Genomic_DNA"/>
</dbReference>
<protein>
    <recommendedName>
        <fullName evidence="3">NADH-ubiquinone oxidoreductase chain 2</fullName>
    </recommendedName>
    <alternativeName>
        <fullName evidence="7">NADH dehydrogenase subunit 2</fullName>
    </alternativeName>
</protein>
<evidence type="ECO:0000313" key="12">
    <source>
        <dbReference type="EMBL" id="AVG72812.1"/>
    </source>
</evidence>
<feature type="chain" id="PRO_5014985983" description="NADH-ubiquinone oxidoreductase chain 2" evidence="10">
    <location>
        <begin position="17"/>
        <end position="501"/>
    </location>
</feature>
<dbReference type="PANTHER" id="PTHR22773">
    <property type="entry name" value="NADH DEHYDROGENASE"/>
    <property type="match status" value="1"/>
</dbReference>
<evidence type="ECO:0000256" key="3">
    <source>
        <dbReference type="ARBA" id="ARBA00021008"/>
    </source>
</evidence>
<proteinExistence type="inferred from homology"/>
<keyword evidence="12" id="KW-0496">Mitochondrion</keyword>
<comment type="similarity">
    <text evidence="2">Belongs to the complex I subunit 2 family.</text>
</comment>
<evidence type="ECO:0000256" key="5">
    <source>
        <dbReference type="ARBA" id="ARBA00022989"/>
    </source>
</evidence>
<evidence type="ECO:0000256" key="1">
    <source>
        <dbReference type="ARBA" id="ARBA00004141"/>
    </source>
</evidence>
<feature type="transmembrane region" description="Helical" evidence="9">
    <location>
        <begin position="128"/>
        <end position="147"/>
    </location>
</feature>
<feature type="transmembrane region" description="Helical" evidence="9">
    <location>
        <begin position="60"/>
        <end position="85"/>
    </location>
</feature>
<name>A0A2L2FQL5_TRAHI</name>
<evidence type="ECO:0000256" key="9">
    <source>
        <dbReference type="SAM" id="Phobius"/>
    </source>
</evidence>
<evidence type="ECO:0000256" key="7">
    <source>
        <dbReference type="ARBA" id="ARBA00031028"/>
    </source>
</evidence>